<accession>A0AA42CRB7</accession>
<organism evidence="1 2">
    <name type="scientific">Lichenifustis flavocetrariae</name>
    <dbReference type="NCBI Taxonomy" id="2949735"/>
    <lineage>
        <taxon>Bacteria</taxon>
        <taxon>Pseudomonadati</taxon>
        <taxon>Pseudomonadota</taxon>
        <taxon>Alphaproteobacteria</taxon>
        <taxon>Hyphomicrobiales</taxon>
        <taxon>Lichenihabitantaceae</taxon>
        <taxon>Lichenifustis</taxon>
    </lineage>
</organism>
<dbReference type="EMBL" id="JAMOIM010000046">
    <property type="protein sequence ID" value="MCW6512317.1"/>
    <property type="molecule type" value="Genomic_DNA"/>
</dbReference>
<name>A0AA42CRB7_9HYPH</name>
<evidence type="ECO:0000313" key="1">
    <source>
        <dbReference type="EMBL" id="MCW6512317.1"/>
    </source>
</evidence>
<comment type="caution">
    <text evidence="1">The sequence shown here is derived from an EMBL/GenBank/DDBJ whole genome shotgun (WGS) entry which is preliminary data.</text>
</comment>
<reference evidence="1" key="1">
    <citation type="submission" date="2022-05" db="EMBL/GenBank/DDBJ databases">
        <authorList>
            <person name="Pankratov T."/>
        </authorList>
    </citation>
    <scope>NUCLEOTIDE SEQUENCE</scope>
    <source>
        <strain evidence="1">BP6-180914</strain>
    </source>
</reference>
<sequence length="114" mass="12269">MNNLELGLSPAEAVSLTIKLTESIYGAHVHNGKATIPLAYALDMAASIVGAAQSEKIARWISDAMGDPDAAVAMLGRNRQKFNLEVDQEQSEKIIRLAAAMDRDQNRTDSGNSK</sequence>
<dbReference type="RefSeq" id="WP_282588691.1">
    <property type="nucleotide sequence ID" value="NZ_JAMOIM010000046.1"/>
</dbReference>
<dbReference type="AlphaFoldDB" id="A0AA42CRB7"/>
<gene>
    <name evidence="1" type="ORF">M8523_30810</name>
</gene>
<proteinExistence type="predicted"/>
<evidence type="ECO:0000313" key="2">
    <source>
        <dbReference type="Proteomes" id="UP001165667"/>
    </source>
</evidence>
<keyword evidence="2" id="KW-1185">Reference proteome</keyword>
<protein>
    <submittedName>
        <fullName evidence="1">Uncharacterized protein</fullName>
    </submittedName>
</protein>
<dbReference type="Proteomes" id="UP001165667">
    <property type="component" value="Unassembled WGS sequence"/>
</dbReference>